<reference evidence="1 2" key="1">
    <citation type="journal article" date="2018" name="Sci. Rep.">
        <title>Genomic signatures of local adaptation to the degree of environmental predictability in rotifers.</title>
        <authorList>
            <person name="Franch-Gras L."/>
            <person name="Hahn C."/>
            <person name="Garcia-Roger E.M."/>
            <person name="Carmona M.J."/>
            <person name="Serra M."/>
            <person name="Gomez A."/>
        </authorList>
    </citation>
    <scope>NUCLEOTIDE SEQUENCE [LARGE SCALE GENOMIC DNA]</scope>
    <source>
        <strain evidence="1">HYR1</strain>
    </source>
</reference>
<gene>
    <name evidence="1" type="ORF">BpHYR1_002928</name>
</gene>
<sequence length="80" mass="9349">MTKNGRLLTRKYLKWREAESAKVLQLMSQQKSKNSKKKSEKLKTDFESRSVVIFVFHLFHLKQHPATTTTKAPFLKASKL</sequence>
<keyword evidence="2" id="KW-1185">Reference proteome</keyword>
<dbReference type="EMBL" id="REGN01003755">
    <property type="protein sequence ID" value="RNA20942.1"/>
    <property type="molecule type" value="Genomic_DNA"/>
</dbReference>
<organism evidence="1 2">
    <name type="scientific">Brachionus plicatilis</name>
    <name type="common">Marine rotifer</name>
    <name type="synonym">Brachionus muelleri</name>
    <dbReference type="NCBI Taxonomy" id="10195"/>
    <lineage>
        <taxon>Eukaryota</taxon>
        <taxon>Metazoa</taxon>
        <taxon>Spiralia</taxon>
        <taxon>Gnathifera</taxon>
        <taxon>Rotifera</taxon>
        <taxon>Eurotatoria</taxon>
        <taxon>Monogononta</taxon>
        <taxon>Pseudotrocha</taxon>
        <taxon>Ploima</taxon>
        <taxon>Brachionidae</taxon>
        <taxon>Brachionus</taxon>
    </lineage>
</organism>
<name>A0A3M7RBG7_BRAPC</name>
<accession>A0A3M7RBG7</accession>
<comment type="caution">
    <text evidence="1">The sequence shown here is derived from an EMBL/GenBank/DDBJ whole genome shotgun (WGS) entry which is preliminary data.</text>
</comment>
<dbReference type="Proteomes" id="UP000276133">
    <property type="component" value="Unassembled WGS sequence"/>
</dbReference>
<protein>
    <submittedName>
        <fullName evidence="1">Uncharacterized protein</fullName>
    </submittedName>
</protein>
<evidence type="ECO:0000313" key="1">
    <source>
        <dbReference type="EMBL" id="RNA20942.1"/>
    </source>
</evidence>
<evidence type="ECO:0000313" key="2">
    <source>
        <dbReference type="Proteomes" id="UP000276133"/>
    </source>
</evidence>
<dbReference type="AlphaFoldDB" id="A0A3M7RBG7"/>
<proteinExistence type="predicted"/>